<dbReference type="InterPro" id="IPR011042">
    <property type="entry name" value="6-blade_b-propeller_TolB-like"/>
</dbReference>
<reference evidence="1 2" key="1">
    <citation type="journal article" date="2018" name="Environ. Microbiol.">
        <title>Novel energy conservation strategies and behaviour of Pelotomaculum schinkii driving syntrophic propionate catabolism.</title>
        <authorList>
            <person name="Hidalgo-Ahumada C.A.P."/>
            <person name="Nobu M.K."/>
            <person name="Narihiro T."/>
            <person name="Tamaki H."/>
            <person name="Liu W.T."/>
            <person name="Kamagata Y."/>
            <person name="Stams A.J.M."/>
            <person name="Imachi H."/>
            <person name="Sousa D.Z."/>
        </authorList>
    </citation>
    <scope>NUCLEOTIDE SEQUENCE [LARGE SCALE GENOMIC DNA]</scope>
    <source>
        <strain evidence="1 2">HH</strain>
    </source>
</reference>
<accession>A0A4Y7RFD8</accession>
<dbReference type="SUPFAM" id="SSF69304">
    <property type="entry name" value="Tricorn protease N-terminal domain"/>
    <property type="match status" value="1"/>
</dbReference>
<dbReference type="AlphaFoldDB" id="A0A4Y7RFD8"/>
<dbReference type="Gene3D" id="2.120.10.30">
    <property type="entry name" value="TolB, C-terminal domain"/>
    <property type="match status" value="1"/>
</dbReference>
<name>A0A4Y7RFD8_9FIRM</name>
<dbReference type="EMBL" id="QFGA01000001">
    <property type="protein sequence ID" value="TEB07718.1"/>
    <property type="molecule type" value="Genomic_DNA"/>
</dbReference>
<sequence length="444" mass="49324">MTADGVSLYVTSIDGEAPRQLATMLAYPDWVDWYCYGDSVAYIEGSGREAQSNKRLSIMPVNRPDLAVTVTPEGYVDRDPAWSPEGAFIAVSRAKSAPEISQPEEWPSSAIWLAQPDGSGARRISDGDGTPGYSDCHPWWAGSGRSLMWVRVQGEKASIWQSGADGENIGQIFDELDIPQSYYGAYKWDEVVAWYPGGFYHPLPFPGNQVRDVRAIGDSFILVEKGTSGDHDFYLDHPSFNGMKHIVYFIETAKFKEYKDGELVFTARGGSDTGNYQFPYLLTYNPDTEELRREEPFLPLNEQEDIAFGKDGWKQILTNIEIQESAVVFDFEAAPGEVLAGGSRLPYTTVRYNEQSSDLVFSFLNVEPADSLKEKTIIESPGSQYVKEIRLEQLTGSPGDAQNPAQPPVVKIRIVLTGTPLYKAEASFAKESIYAANSCTVRFQ</sequence>
<protein>
    <recommendedName>
        <fullName evidence="3">Translocation protein TolB</fullName>
    </recommendedName>
</protein>
<evidence type="ECO:0000313" key="1">
    <source>
        <dbReference type="EMBL" id="TEB07718.1"/>
    </source>
</evidence>
<keyword evidence="2" id="KW-1185">Reference proteome</keyword>
<evidence type="ECO:0008006" key="3">
    <source>
        <dbReference type="Google" id="ProtNLM"/>
    </source>
</evidence>
<proteinExistence type="predicted"/>
<comment type="caution">
    <text evidence="1">The sequence shown here is derived from an EMBL/GenBank/DDBJ whole genome shotgun (WGS) entry which is preliminary data.</text>
</comment>
<organism evidence="1 2">
    <name type="scientific">Pelotomaculum schinkii</name>
    <dbReference type="NCBI Taxonomy" id="78350"/>
    <lineage>
        <taxon>Bacteria</taxon>
        <taxon>Bacillati</taxon>
        <taxon>Bacillota</taxon>
        <taxon>Clostridia</taxon>
        <taxon>Eubacteriales</taxon>
        <taxon>Desulfotomaculaceae</taxon>
        <taxon>Pelotomaculum</taxon>
    </lineage>
</organism>
<evidence type="ECO:0000313" key="2">
    <source>
        <dbReference type="Proteomes" id="UP000298324"/>
    </source>
</evidence>
<dbReference type="Proteomes" id="UP000298324">
    <property type="component" value="Unassembled WGS sequence"/>
</dbReference>
<gene>
    <name evidence="1" type="ORF">Psch_01273</name>
</gene>